<dbReference type="Proteomes" id="UP000799436">
    <property type="component" value="Unassembled WGS sequence"/>
</dbReference>
<dbReference type="EMBL" id="ML995846">
    <property type="protein sequence ID" value="KAF2768224.1"/>
    <property type="molecule type" value="Genomic_DNA"/>
</dbReference>
<protein>
    <submittedName>
        <fullName evidence="1">Uncharacterized protein</fullName>
    </submittedName>
</protein>
<keyword evidence="2" id="KW-1185">Reference proteome</keyword>
<proteinExistence type="predicted"/>
<evidence type="ECO:0000313" key="2">
    <source>
        <dbReference type="Proteomes" id="UP000799436"/>
    </source>
</evidence>
<dbReference type="AlphaFoldDB" id="A0A6G1L7K3"/>
<accession>A0A6G1L7K3</accession>
<evidence type="ECO:0000313" key="1">
    <source>
        <dbReference type="EMBL" id="KAF2768224.1"/>
    </source>
</evidence>
<reference evidence="1" key="1">
    <citation type="journal article" date="2020" name="Stud. Mycol.">
        <title>101 Dothideomycetes genomes: a test case for predicting lifestyles and emergence of pathogens.</title>
        <authorList>
            <person name="Haridas S."/>
            <person name="Albert R."/>
            <person name="Binder M."/>
            <person name="Bloem J."/>
            <person name="Labutti K."/>
            <person name="Salamov A."/>
            <person name="Andreopoulos B."/>
            <person name="Baker S."/>
            <person name="Barry K."/>
            <person name="Bills G."/>
            <person name="Bluhm B."/>
            <person name="Cannon C."/>
            <person name="Castanera R."/>
            <person name="Culley D."/>
            <person name="Daum C."/>
            <person name="Ezra D."/>
            <person name="Gonzalez J."/>
            <person name="Henrissat B."/>
            <person name="Kuo A."/>
            <person name="Liang C."/>
            <person name="Lipzen A."/>
            <person name="Lutzoni F."/>
            <person name="Magnuson J."/>
            <person name="Mondo S."/>
            <person name="Nolan M."/>
            <person name="Ohm R."/>
            <person name="Pangilinan J."/>
            <person name="Park H.-J."/>
            <person name="Ramirez L."/>
            <person name="Alfaro M."/>
            <person name="Sun H."/>
            <person name="Tritt A."/>
            <person name="Yoshinaga Y."/>
            <person name="Zwiers L.-H."/>
            <person name="Turgeon B."/>
            <person name="Goodwin S."/>
            <person name="Spatafora J."/>
            <person name="Crous P."/>
            <person name="Grigoriev I."/>
        </authorList>
    </citation>
    <scope>NUCLEOTIDE SEQUENCE</scope>
    <source>
        <strain evidence="1">CBS 116005</strain>
    </source>
</reference>
<sequence>MLEISEVIVGVEAETEVSLAKIDDASALSDAAKEVCPALTALLAWLRMLDISVKSAPVDKVSVAKAELIDNACELNDAARLDFPALAALVSAERTEVISEVIEESAPESDAV</sequence>
<organism evidence="1 2">
    <name type="scientific">Teratosphaeria nubilosa</name>
    <dbReference type="NCBI Taxonomy" id="161662"/>
    <lineage>
        <taxon>Eukaryota</taxon>
        <taxon>Fungi</taxon>
        <taxon>Dikarya</taxon>
        <taxon>Ascomycota</taxon>
        <taxon>Pezizomycotina</taxon>
        <taxon>Dothideomycetes</taxon>
        <taxon>Dothideomycetidae</taxon>
        <taxon>Mycosphaerellales</taxon>
        <taxon>Teratosphaeriaceae</taxon>
        <taxon>Teratosphaeria</taxon>
    </lineage>
</organism>
<gene>
    <name evidence="1" type="ORF">EJ03DRAFT_352310</name>
</gene>
<name>A0A6G1L7K3_9PEZI</name>